<evidence type="ECO:0000256" key="5">
    <source>
        <dbReference type="PIRSR" id="PIRSR604808-1"/>
    </source>
</evidence>
<feature type="active site" description="Proton donor/acceptor" evidence="5">
    <location>
        <position position="146"/>
    </location>
</feature>
<keyword evidence="3 9" id="KW-0378">Hydrolase</keyword>
<feature type="binding site" evidence="6">
    <location>
        <position position="34"/>
    </location>
    <ligand>
        <name>Mg(2+)</name>
        <dbReference type="ChEBI" id="CHEBI:18420"/>
        <label>1</label>
    </ligand>
</feature>
<feature type="binding site" evidence="6">
    <location>
        <position position="248"/>
    </location>
    <ligand>
        <name>Mg(2+)</name>
        <dbReference type="ChEBI" id="CHEBI:18420"/>
        <label>1</label>
    </ligand>
</feature>
<feature type="domain" description="Endonuclease/exonuclease/phosphatase" evidence="8">
    <location>
        <begin position="4"/>
        <end position="248"/>
    </location>
</feature>
<reference evidence="9 10" key="1">
    <citation type="journal article" date="2015" name="Proc. Natl. Acad. Sci. U.S.A.">
        <title>Expanded metabolic versatility of ubiquitous nitrite-oxidizing bacteria from the genus Nitrospira.</title>
        <authorList>
            <person name="Koch H."/>
            <person name="Lucker S."/>
            <person name="Albertsen M."/>
            <person name="Kitzinger K."/>
            <person name="Herbold C."/>
            <person name="Spieck E."/>
            <person name="Nielsen P.H."/>
            <person name="Wagner M."/>
            <person name="Daims H."/>
        </authorList>
    </citation>
    <scope>NUCLEOTIDE SEQUENCE [LARGE SCALE GENOMIC DNA]</scope>
    <source>
        <strain evidence="9 10">NSP M-1</strain>
    </source>
</reference>
<dbReference type="AlphaFoldDB" id="A0A0K2GJN9"/>
<evidence type="ECO:0000313" key="9">
    <source>
        <dbReference type="EMBL" id="ALA61170.1"/>
    </source>
</evidence>
<feature type="binding site" evidence="6">
    <location>
        <position position="7"/>
    </location>
    <ligand>
        <name>Mg(2+)</name>
        <dbReference type="ChEBI" id="CHEBI:18420"/>
        <label>1</label>
    </ligand>
</feature>
<dbReference type="PANTHER" id="PTHR43250:SF2">
    <property type="entry name" value="EXODEOXYRIBONUCLEASE III"/>
    <property type="match status" value="1"/>
</dbReference>
<feature type="binding site" evidence="6">
    <location>
        <position position="247"/>
    </location>
    <ligand>
        <name>Mg(2+)</name>
        <dbReference type="ChEBI" id="CHEBI:18420"/>
        <label>1</label>
    </ligand>
</feature>
<feature type="active site" evidence="5">
    <location>
        <position position="105"/>
    </location>
</feature>
<dbReference type="Proteomes" id="UP000069205">
    <property type="component" value="Chromosome"/>
</dbReference>
<keyword evidence="4 6" id="KW-0460">Magnesium</keyword>
<dbReference type="PROSITE" id="PS51435">
    <property type="entry name" value="AP_NUCLEASE_F1_4"/>
    <property type="match status" value="1"/>
</dbReference>
<evidence type="ECO:0000256" key="3">
    <source>
        <dbReference type="ARBA" id="ARBA00022801"/>
    </source>
</evidence>
<feature type="active site" description="Proton acceptor" evidence="5">
    <location>
        <position position="248"/>
    </location>
</feature>
<dbReference type="GO" id="GO:0003677">
    <property type="term" value="F:DNA binding"/>
    <property type="evidence" value="ECO:0007669"/>
    <property type="project" value="InterPro"/>
</dbReference>
<dbReference type="Pfam" id="PF03372">
    <property type="entry name" value="Exo_endo_phos"/>
    <property type="match status" value="1"/>
</dbReference>
<dbReference type="InterPro" id="IPR037493">
    <property type="entry name" value="ExoIII-like"/>
</dbReference>
<feature type="binding site" evidence="6">
    <location>
        <position position="146"/>
    </location>
    <ligand>
        <name>Mg(2+)</name>
        <dbReference type="ChEBI" id="CHEBI:18420"/>
        <label>1</label>
    </ligand>
</feature>
<evidence type="ECO:0000259" key="8">
    <source>
        <dbReference type="Pfam" id="PF03372"/>
    </source>
</evidence>
<comment type="cofactor">
    <cofactor evidence="6">
        <name>Mg(2+)</name>
        <dbReference type="ChEBI" id="CHEBI:18420"/>
    </cofactor>
    <cofactor evidence="6">
        <name>Mn(2+)</name>
        <dbReference type="ChEBI" id="CHEBI:29035"/>
    </cofactor>
    <text evidence="6">Probably binds two magnesium or manganese ions per subunit.</text>
</comment>
<dbReference type="PANTHER" id="PTHR43250">
    <property type="entry name" value="EXODEOXYRIBONUCLEASE III"/>
    <property type="match status" value="1"/>
</dbReference>
<feature type="site" description="Interaction with DNA substrate" evidence="7">
    <location>
        <position position="248"/>
    </location>
</feature>
<dbReference type="GO" id="GO:0008311">
    <property type="term" value="F:double-stranded DNA 3'-5' DNA exonuclease activity"/>
    <property type="evidence" value="ECO:0007669"/>
    <property type="project" value="UniProtKB-EC"/>
</dbReference>
<keyword evidence="2 6" id="KW-0479">Metal-binding</keyword>
<dbReference type="InterPro" id="IPR005135">
    <property type="entry name" value="Endo/exonuclease/phosphatase"/>
</dbReference>
<dbReference type="CDD" id="cd09086">
    <property type="entry name" value="ExoIII-like_AP-endo"/>
    <property type="match status" value="1"/>
</dbReference>
<dbReference type="RefSeq" id="WP_053381869.1">
    <property type="nucleotide sequence ID" value="NZ_CP011801.1"/>
</dbReference>
<sequence>MKIATFNVNSLRKRVGIVADWLERHRPDVLCLQETKVQDSEFPLLALASCGYEITYRGMKSYNGVAVLSRKKPEAVFHGFDDGGDPDEARLLRVVIGGLPIINTYVPQGYEITSPKYAYKLGWYERLRRYCDKHLSPDAPALWCGDMNVAPRPIDVHSPEKHLKHVCYHEDARKAYEQVLAWGWQDVFIRLYPDRQQYTFWDYRAPSSLEANKGWRIDHILATAPLAERCVRVEVDVEPRRAKDPSDHTFLWAEFSI</sequence>
<dbReference type="EC" id="3.1.11.2" evidence="9"/>
<keyword evidence="10" id="KW-1185">Reference proteome</keyword>
<feature type="site" description="Transition state stabilizer" evidence="7">
    <location>
        <position position="148"/>
    </location>
</feature>
<feature type="site" description="Important for catalytic activity" evidence="7">
    <location>
        <position position="218"/>
    </location>
</feature>
<dbReference type="GO" id="GO:0046872">
    <property type="term" value="F:metal ion binding"/>
    <property type="evidence" value="ECO:0007669"/>
    <property type="project" value="UniProtKB-KW"/>
</dbReference>
<evidence type="ECO:0000313" key="10">
    <source>
        <dbReference type="Proteomes" id="UP000069205"/>
    </source>
</evidence>
<comment type="similarity">
    <text evidence="1">Belongs to the DNA repair enzymes AP/ExoA family.</text>
</comment>
<dbReference type="Gene3D" id="3.60.10.10">
    <property type="entry name" value="Endonuclease/exonuclease/phosphatase"/>
    <property type="match status" value="1"/>
</dbReference>
<evidence type="ECO:0000256" key="4">
    <source>
        <dbReference type="ARBA" id="ARBA00022842"/>
    </source>
</evidence>
<evidence type="ECO:0000256" key="6">
    <source>
        <dbReference type="PIRSR" id="PIRSR604808-2"/>
    </source>
</evidence>
<dbReference type="EMBL" id="CP011801">
    <property type="protein sequence ID" value="ALA61170.1"/>
    <property type="molecule type" value="Genomic_DNA"/>
</dbReference>
<dbReference type="NCBIfam" id="TIGR00195">
    <property type="entry name" value="exoDNase_III"/>
    <property type="match status" value="1"/>
</dbReference>
<dbReference type="InterPro" id="IPR004808">
    <property type="entry name" value="AP_endonuc_1"/>
</dbReference>
<dbReference type="NCBIfam" id="TIGR00633">
    <property type="entry name" value="xth"/>
    <property type="match status" value="1"/>
</dbReference>
<dbReference type="GO" id="GO:0004519">
    <property type="term" value="F:endonuclease activity"/>
    <property type="evidence" value="ECO:0007669"/>
    <property type="project" value="InterPro"/>
</dbReference>
<dbReference type="KEGG" id="nmv:NITMOv2_4802"/>
<gene>
    <name evidence="9" type="primary">xthA</name>
    <name evidence="9" type="ORF">NITMOv2_4802</name>
</gene>
<keyword evidence="6" id="KW-0464">Manganese</keyword>
<proteinExistence type="inferred from homology"/>
<dbReference type="OrthoDB" id="9803914at2"/>
<accession>A0A0K2GJN9</accession>
<dbReference type="SUPFAM" id="SSF56219">
    <property type="entry name" value="DNase I-like"/>
    <property type="match status" value="1"/>
</dbReference>
<feature type="binding site" evidence="6">
    <location>
        <position position="148"/>
    </location>
    <ligand>
        <name>Mg(2+)</name>
        <dbReference type="ChEBI" id="CHEBI:18420"/>
        <label>1</label>
    </ligand>
</feature>
<dbReference type="GO" id="GO:0006281">
    <property type="term" value="P:DNA repair"/>
    <property type="evidence" value="ECO:0007669"/>
    <property type="project" value="InterPro"/>
</dbReference>
<evidence type="ECO:0000256" key="2">
    <source>
        <dbReference type="ARBA" id="ARBA00022723"/>
    </source>
</evidence>
<dbReference type="InterPro" id="IPR020847">
    <property type="entry name" value="AP_endonuclease_F1_BS"/>
</dbReference>
<name>A0A0K2GJN9_NITMO</name>
<protein>
    <submittedName>
        <fullName evidence="9">Exodeoxyribonuclease III</fullName>
        <ecNumber evidence="9">3.1.11.2</ecNumber>
    </submittedName>
</protein>
<dbReference type="STRING" id="42253.NITMOv2_4802"/>
<evidence type="ECO:0000256" key="7">
    <source>
        <dbReference type="PIRSR" id="PIRSR604808-3"/>
    </source>
</evidence>
<dbReference type="PROSITE" id="PS00726">
    <property type="entry name" value="AP_NUCLEASE_F1_1"/>
    <property type="match status" value="1"/>
</dbReference>
<evidence type="ECO:0000256" key="1">
    <source>
        <dbReference type="ARBA" id="ARBA00007092"/>
    </source>
</evidence>
<dbReference type="PATRIC" id="fig|42253.5.peg.4736"/>
<dbReference type="InterPro" id="IPR036691">
    <property type="entry name" value="Endo/exonu/phosph_ase_sf"/>
</dbReference>
<organism evidence="9 10">
    <name type="scientific">Nitrospira moscoviensis</name>
    <dbReference type="NCBI Taxonomy" id="42253"/>
    <lineage>
        <taxon>Bacteria</taxon>
        <taxon>Pseudomonadati</taxon>
        <taxon>Nitrospirota</taxon>
        <taxon>Nitrospiria</taxon>
        <taxon>Nitrospirales</taxon>
        <taxon>Nitrospiraceae</taxon>
        <taxon>Nitrospira</taxon>
    </lineage>
</organism>